<evidence type="ECO:0000313" key="3">
    <source>
        <dbReference type="Proteomes" id="UP001642464"/>
    </source>
</evidence>
<dbReference type="EMBL" id="CAXAMM010029102">
    <property type="protein sequence ID" value="CAK9064058.1"/>
    <property type="molecule type" value="Genomic_DNA"/>
</dbReference>
<comment type="caution">
    <text evidence="2">The sequence shown here is derived from an EMBL/GenBank/DDBJ whole genome shotgun (WGS) entry which is preliminary data.</text>
</comment>
<name>A0ABP0NKR6_9DINO</name>
<proteinExistence type="predicted"/>
<evidence type="ECO:0000313" key="2">
    <source>
        <dbReference type="EMBL" id="CAK9064058.1"/>
    </source>
</evidence>
<feature type="region of interest" description="Disordered" evidence="1">
    <location>
        <begin position="82"/>
        <end position="103"/>
    </location>
</feature>
<evidence type="ECO:0000256" key="1">
    <source>
        <dbReference type="SAM" id="MobiDB-lite"/>
    </source>
</evidence>
<gene>
    <name evidence="2" type="ORF">SCF082_LOCUS33057</name>
</gene>
<sequence>MASGNTPVTPEEYEAAKAVLSRAVLSRARQAGVFSQAGVSSSATGSMSDASKRLRDQWDIFQDEQWEPVSYCEPEKGLVQERFDQSKVSDQKPIPVKTGSPSDKLELPPGISCVADWSSTICRLPKVQKLNMSYAELVASREHQSYLVWVQQHGKGRGGRFEDLSKYLDAIKFADSKGYSKDPQQTFPDSLEKREKK</sequence>
<feature type="region of interest" description="Disordered" evidence="1">
    <location>
        <begin position="177"/>
        <end position="197"/>
    </location>
</feature>
<keyword evidence="3" id="KW-1185">Reference proteome</keyword>
<dbReference type="Proteomes" id="UP001642464">
    <property type="component" value="Unassembled WGS sequence"/>
</dbReference>
<accession>A0ABP0NKR6</accession>
<reference evidence="2 3" key="1">
    <citation type="submission" date="2024-02" db="EMBL/GenBank/DDBJ databases">
        <authorList>
            <person name="Chen Y."/>
            <person name="Shah S."/>
            <person name="Dougan E. K."/>
            <person name="Thang M."/>
            <person name="Chan C."/>
        </authorList>
    </citation>
    <scope>NUCLEOTIDE SEQUENCE [LARGE SCALE GENOMIC DNA]</scope>
</reference>
<organism evidence="2 3">
    <name type="scientific">Durusdinium trenchii</name>
    <dbReference type="NCBI Taxonomy" id="1381693"/>
    <lineage>
        <taxon>Eukaryota</taxon>
        <taxon>Sar</taxon>
        <taxon>Alveolata</taxon>
        <taxon>Dinophyceae</taxon>
        <taxon>Suessiales</taxon>
        <taxon>Symbiodiniaceae</taxon>
        <taxon>Durusdinium</taxon>
    </lineage>
</organism>
<protein>
    <submittedName>
        <fullName evidence="2">Uncharacterized protein</fullName>
    </submittedName>
</protein>